<keyword evidence="12 20" id="KW-0418">Kinase</keyword>
<dbReference type="GO" id="GO:0035556">
    <property type="term" value="P:intracellular signal transduction"/>
    <property type="evidence" value="ECO:0007669"/>
    <property type="project" value="UniProtKB-ARBA"/>
</dbReference>
<proteinExistence type="inferred from homology"/>
<dbReference type="Proteomes" id="UP001187682">
    <property type="component" value="Unassembled WGS sequence"/>
</dbReference>
<evidence type="ECO:0000256" key="7">
    <source>
        <dbReference type="ARBA" id="ARBA00022454"/>
    </source>
</evidence>
<dbReference type="FunFam" id="3.30.1010.10:FF:000019">
    <property type="entry name" value="Serine/threonine-protein kinase Tel1"/>
    <property type="match status" value="1"/>
</dbReference>
<keyword evidence="15 20" id="KW-0779">Telomere</keyword>
<dbReference type="InterPro" id="IPR003151">
    <property type="entry name" value="PIK-rel_kinase_FAT"/>
</dbReference>
<dbReference type="PROSITE" id="PS51190">
    <property type="entry name" value="FATC"/>
    <property type="match status" value="1"/>
</dbReference>
<keyword evidence="13 20" id="KW-0067">ATP-binding</keyword>
<evidence type="ECO:0000256" key="4">
    <source>
        <dbReference type="ARBA" id="ARBA00011370"/>
    </source>
</evidence>
<comment type="subunit">
    <text evidence="4">Associates with DNA double-strand breaks.</text>
</comment>
<reference evidence="25" key="1">
    <citation type="submission" date="2018-03" db="EMBL/GenBank/DDBJ databases">
        <authorList>
            <person name="Guldener U."/>
        </authorList>
    </citation>
    <scope>NUCLEOTIDE SEQUENCE</scope>
</reference>
<dbReference type="Pfam" id="PF02259">
    <property type="entry name" value="FAT"/>
    <property type="match status" value="1"/>
</dbReference>
<keyword evidence="10 20" id="KW-0547">Nucleotide-binding</keyword>
<dbReference type="GO" id="GO:0000781">
    <property type="term" value="C:chromosome, telomeric region"/>
    <property type="evidence" value="ECO:0007669"/>
    <property type="project" value="UniProtKB-SubCell"/>
</dbReference>
<evidence type="ECO:0000256" key="3">
    <source>
        <dbReference type="ARBA" id="ARBA00010769"/>
    </source>
</evidence>
<dbReference type="PROSITE" id="PS00916">
    <property type="entry name" value="PI3_4_KINASE_2"/>
    <property type="match status" value="1"/>
</dbReference>
<comment type="subcellular location">
    <subcellularLocation>
        <location evidence="2 20">Chromosome</location>
        <location evidence="2 20">Telomere</location>
    </subcellularLocation>
    <subcellularLocation>
        <location evidence="1 20">Nucleus</location>
    </subcellularLocation>
</comment>
<comment type="caution">
    <text evidence="25">The sequence shown here is derived from an EMBL/GenBank/DDBJ whole genome shotgun (WGS) entry which is preliminary data.</text>
</comment>
<evidence type="ECO:0000256" key="21">
    <source>
        <dbReference type="SAM" id="MobiDB-lite"/>
    </source>
</evidence>
<dbReference type="InterPro" id="IPR014009">
    <property type="entry name" value="PIK_FAT"/>
</dbReference>
<dbReference type="InterPro" id="IPR036940">
    <property type="entry name" value="PI3/4_kinase_cat_sf"/>
</dbReference>
<organism evidence="25 26">
    <name type="scientific">Cephalotrichum gorgonifer</name>
    <dbReference type="NCBI Taxonomy" id="2041049"/>
    <lineage>
        <taxon>Eukaryota</taxon>
        <taxon>Fungi</taxon>
        <taxon>Dikarya</taxon>
        <taxon>Ascomycota</taxon>
        <taxon>Pezizomycotina</taxon>
        <taxon>Sordariomycetes</taxon>
        <taxon>Hypocreomycetidae</taxon>
        <taxon>Microascales</taxon>
        <taxon>Microascaceae</taxon>
        <taxon>Cephalotrichum</taxon>
    </lineage>
</organism>
<keyword evidence="7 20" id="KW-0158">Chromosome</keyword>
<dbReference type="CDD" id="cd05171">
    <property type="entry name" value="PIKKc_ATM"/>
    <property type="match status" value="1"/>
</dbReference>
<feature type="domain" description="FATC" evidence="24">
    <location>
        <begin position="2925"/>
        <end position="2957"/>
    </location>
</feature>
<dbReference type="InterPro" id="IPR018936">
    <property type="entry name" value="PI3/4_kinase_CS"/>
</dbReference>
<evidence type="ECO:0000259" key="24">
    <source>
        <dbReference type="PROSITE" id="PS51190"/>
    </source>
</evidence>
<dbReference type="SMART" id="SM01342">
    <property type="entry name" value="TAN"/>
    <property type="match status" value="1"/>
</dbReference>
<evidence type="ECO:0000256" key="8">
    <source>
        <dbReference type="ARBA" id="ARBA00022527"/>
    </source>
</evidence>
<feature type="region of interest" description="Disordered" evidence="21">
    <location>
        <begin position="1285"/>
        <end position="1307"/>
    </location>
</feature>
<evidence type="ECO:0000256" key="19">
    <source>
        <dbReference type="ARBA" id="ARBA00048679"/>
    </source>
</evidence>
<dbReference type="InterPro" id="IPR003152">
    <property type="entry name" value="FATC_dom"/>
</dbReference>
<dbReference type="Pfam" id="PF11640">
    <property type="entry name" value="TAN"/>
    <property type="match status" value="1"/>
</dbReference>
<dbReference type="GO" id="GO:0005634">
    <property type="term" value="C:nucleus"/>
    <property type="evidence" value="ECO:0007669"/>
    <property type="project" value="UniProtKB-SubCell"/>
</dbReference>
<dbReference type="GO" id="GO:0005524">
    <property type="term" value="F:ATP binding"/>
    <property type="evidence" value="ECO:0007669"/>
    <property type="project" value="UniProtKB-KW"/>
</dbReference>
<keyword evidence="26" id="KW-1185">Reference proteome</keyword>
<evidence type="ECO:0000256" key="1">
    <source>
        <dbReference type="ARBA" id="ARBA00004123"/>
    </source>
</evidence>
<evidence type="ECO:0000256" key="5">
    <source>
        <dbReference type="ARBA" id="ARBA00012513"/>
    </source>
</evidence>
<evidence type="ECO:0000259" key="23">
    <source>
        <dbReference type="PROSITE" id="PS51189"/>
    </source>
</evidence>
<protein>
    <recommendedName>
        <fullName evidence="6 20">Serine/threonine-protein kinase Tel1</fullName>
        <ecNumber evidence="5 20">2.7.11.1</ecNumber>
    </recommendedName>
</protein>
<sequence>MSSSSRGSATLNGILDKIRGGAVRTRAAGLEGEINSDAPLYRPDADSFPDLIFLLDKKNGASQISAVGDNNYYHKILEALFTCAVIEKPLALSGTKNAASAAARLSKCAKAVRAVVDQGGSKFKRKTALAVADHITQILPGPDEQLVEPLAENYIRALLALLSRSANVEQLAKLSAEGWVACVKFCADIVAGYAASAEEDPSLLARASPAPGTARSMSITRSTGRSTQSSSQRSKGHISQSMLQDLLECLHYLMLPPHAPVRQVAARVSRSVVRILQIKGFALGRIQQASFSTVSTILNRITLDNLAQARSLSRDLVPLVSHWWQAQKVAKDEMLKAIRDEMLRAIFAMCLHLEHISKTAPDHRLRGEIEDLLDILWADYTKRDLPDQLRIDDLNFSSMLVPDDYFRTGIFSLHPHNREGERKWGVLQSIALLEDLLFKADRADEPAVGTDEQPRKRRRTARQPNRLRQKLKLFDPGSQLTALQLVPFLAQSKMLSDDDAWDLLADLTVLVTHKTEAIASWAMLAAASCALRKGASSENLAPMWKQIWQVVVRNISLPGVARAACVLLHTILETDLVGYHDISKDVNDIVTTADVNGPAILADSTLLLMLHLLKLRNLKLPSAGQTTCSHIIRWVFLKWDPEDLSFASFYSPHVAPLGLVNLLRAACGASLLPAPLPQLVSGGPVSQAWKLHCEVEATARYVLLLEDPQPIPRLSVSRNHSVLSSGIDQSSDPSSFFTSKKLVLELLHPKVEELQALCDSWNRRAAEGFQQISSERLQSMFTACICASMLLPHLTDLNTRQSRDIEPAVLKLVDGTLSAVLDSLEPQLLFEVLLRAIRPVMPQISTSALTHLATEYPPLLSLFSKLGGALQEQSARQSSGSNVDAMDIDDEFDSQASKASSTSRAADMPRHSAALSLDLRAFHLDTTMRLYMLKIVSQDPGQVGIMPDALLDNLLTLPDEDFVLAQGMMLALFKSDTITSPNSALLIVRKIGGIIAKIPDYDCCEVALCSCLHLLEALLPVWFDTTHEVAETAGDVYHYLISTCLPGNHLSSNVQISLVRLLLSIMKVDSQYADKMGLSSCRSTLLSLSKQGEMPVRFFLGAHISDMFGLYVLKVHDNIFVDVLSSLPADPGDTEGIAYRLYVLAELACRWPTLLRRCIYHIFETPGNIPSSASHATRCLKKVATALKLKSPTELFRLFAPQLLYTWLLSNAIDDIPYTIFGFSSLQQLVKTSQGEASALMIMRGPGDSLDRLAAQLGKTTVEVVLENFSKIMAYSIAHGIARSKSRAQQNSHDSGGGDSGKGPTEDRGEAWVRKLLGSQAFIEAVYANFADTAAHFMDLFDQEDPIEQYFVGPLSYAAQILAEIKDFSHSAVGLPPNQQPVFKGRHLIRQLSHLCNLAPKYEFTALWTPSLVVFTARKLINTVHPALGSLHACSVLRKLRILISLAGPVALNSYPLEMLLRSVRSFIVDSECADDAMGVSQYLITKGIAHLEQTPSFLAGYALSTLASMRVFLESSQSSTTQESQFKATMSKAKQFHAWFSKYLTTYNSPIFKDDPKREAVFRSITHSAAHIRSSGNAEKGTHESNLLLEVLRDEAQEDQLLNDSSRDLALGLLCGDFKLPESSQDDMVRTDSDAIQQAPVVWRSCMTQSLSDDYLAWAGRVAGRSFAASGTIPEELLQESRLSSYLRTAPGVNGSQRGLIHLLQGLTMHKEHATAGLAESALRSIVSEAKANQDDFLIVACQETLTESLFSTSDWGEYYPPPGECPSLEPPVEDGLFMREQIESAGWLQRLCLYLSRAASDRVVVLAVLSHVLQEVEAFAEQAFPYILHLALLAQVDGQPVAKRRVSDALKEWLSVQGLAAKENQKLAVNAILYLRTQQYPNETSIADRAHWLDVDLWTAAAAASRCGMHKTSLLFLETASADTGRSTRRSSVAQEQDSGDLLLAIFENIDDPDAYYGVPQNSSLSNVLARLEYEKDGAKSLAFRGAQYDSHIRRRDPNADQDGRLLVQALGTLGLAGLSHSLLQTQQSLDGEGTSLESTFQTARRLEQWHLPVPSSTTNFAVTVYKAYQAINKATEMSAIRNTIRTGFGDTMRALSAQGYNATSLRQHLGSLAVLSELDDVLDATNLADIETVLEKFDTRTRWMRSGRGTTMSVLSQQGLVRGKANLSPADARQVEIRSMLMASDIYRFHKATQECLNLSTSLTDMIGPCEKLGLVVDAAVKMAAANSLWDHGEMTSSIGILQSIDQVSSLKKQTVAVSKSDLLSKIGHQVSVARLEKPQAIQKKYLEPALKELKGMYEGKEAGQVFHQFAMFCDEQLQNPDGLEDLARLQNLRQGKSDEVMQLKDLIANTTETQLKNRYTSHLAKARQWLELDEQELRRVEQTRNEFVRLSLENYLLSLVASDAHNNDALRFTALWLERSEDEGTNEAVKRHFGKVPTRKFAPLMNQLTSRLQDQATLFQRLLLGMVLSICIDHPYHGMYHIWAGMNSRLNKRDEVAVSRHKATEKVARQLATTREVASKWQAIDKTSKYYHALAADRNPDKYKTGARLRLKDCSAAHNLLSCLVRYPIPPPTMQMELAMDKDYSRSPTIVSLEPTMSIASGVSAPKIITAVGSDGIKYKQLVKGGNDDLRQDAIMEQVFAAVSSLLKHHRATQQRNLDVRTYKVLPLTASSGLIEFVPNTIPLHEFLIPAHERYYPKDYKGSQCRREITSVQGKSVDVRVATYRKVTERFHPVMRYFFMEYFVDPDDWFAKRLAYTRTTAAISMLGHILGLGDRHGHNILLDTKTGEVVHIDLGVAFEMGRVLPVPELVPFRLTRDIVDGMGVTKTEGVFRRCCEFTLDALREETYSIMTILDVLRYDPLYSWSISPVRLAKLQDARRDVEDGDEIDEQEAEKSRRKGGRVNEPSEADRALEVVRKKLSKTLSVTATVNDLINQGTDERNLAVLYAGWAAYA</sequence>
<dbReference type="InterPro" id="IPR021668">
    <property type="entry name" value="TAN"/>
</dbReference>
<keyword evidence="9 20" id="KW-0808">Transferase</keyword>
<name>A0AAE8SWE7_9PEZI</name>
<dbReference type="PROSITE" id="PS00915">
    <property type="entry name" value="PI3_4_KINASE_1"/>
    <property type="match status" value="1"/>
</dbReference>
<evidence type="ECO:0000256" key="18">
    <source>
        <dbReference type="ARBA" id="ARBA00047899"/>
    </source>
</evidence>
<dbReference type="GO" id="GO:0006325">
    <property type="term" value="P:chromatin organization"/>
    <property type="evidence" value="ECO:0007669"/>
    <property type="project" value="UniProtKB-KW"/>
</dbReference>
<evidence type="ECO:0000256" key="11">
    <source>
        <dbReference type="ARBA" id="ARBA00022763"/>
    </source>
</evidence>
<feature type="compositionally biased region" description="Low complexity" evidence="21">
    <location>
        <begin position="218"/>
        <end position="233"/>
    </location>
</feature>
<dbReference type="Pfam" id="PF02260">
    <property type="entry name" value="FATC"/>
    <property type="match status" value="1"/>
</dbReference>
<evidence type="ECO:0000256" key="16">
    <source>
        <dbReference type="ARBA" id="ARBA00023242"/>
    </source>
</evidence>
<gene>
    <name evidence="25" type="ORF">DNG_05621</name>
</gene>
<evidence type="ECO:0000256" key="14">
    <source>
        <dbReference type="ARBA" id="ARBA00022853"/>
    </source>
</evidence>
<evidence type="ECO:0000259" key="22">
    <source>
        <dbReference type="PROSITE" id="PS50290"/>
    </source>
</evidence>
<feature type="compositionally biased region" description="Acidic residues" evidence="21">
    <location>
        <begin position="2886"/>
        <end position="2895"/>
    </location>
</feature>
<dbReference type="GO" id="GO:0006281">
    <property type="term" value="P:DNA repair"/>
    <property type="evidence" value="ECO:0007669"/>
    <property type="project" value="InterPro"/>
</dbReference>
<keyword evidence="11 20" id="KW-0227">DNA damage</keyword>
<evidence type="ECO:0000256" key="2">
    <source>
        <dbReference type="ARBA" id="ARBA00004574"/>
    </source>
</evidence>
<dbReference type="GO" id="GO:0004674">
    <property type="term" value="F:protein serine/threonine kinase activity"/>
    <property type="evidence" value="ECO:0007669"/>
    <property type="project" value="UniProtKB-KW"/>
</dbReference>
<dbReference type="InterPro" id="IPR000403">
    <property type="entry name" value="PI3/4_kinase_cat_dom"/>
</dbReference>
<dbReference type="EC" id="2.7.11.1" evidence="5 20"/>
<feature type="domain" description="FAT" evidence="23">
    <location>
        <begin position="1901"/>
        <end position="2492"/>
    </location>
</feature>
<evidence type="ECO:0000256" key="6">
    <source>
        <dbReference type="ARBA" id="ARBA00014619"/>
    </source>
</evidence>
<dbReference type="SMART" id="SM00146">
    <property type="entry name" value="PI3Kc"/>
    <property type="match status" value="1"/>
</dbReference>
<dbReference type="InterPro" id="IPR011009">
    <property type="entry name" value="Kinase-like_dom_sf"/>
</dbReference>
<dbReference type="PROSITE" id="PS50290">
    <property type="entry name" value="PI3_4_KINASE_3"/>
    <property type="match status" value="1"/>
</dbReference>
<accession>A0AAE8SWE7</accession>
<evidence type="ECO:0000256" key="17">
    <source>
        <dbReference type="ARBA" id="ARBA00025079"/>
    </source>
</evidence>
<dbReference type="SMART" id="SM01343">
    <property type="entry name" value="FATC"/>
    <property type="match status" value="1"/>
</dbReference>
<evidence type="ECO:0000256" key="10">
    <source>
        <dbReference type="ARBA" id="ARBA00022741"/>
    </source>
</evidence>
<feature type="region of interest" description="Disordered" evidence="21">
    <location>
        <begin position="204"/>
        <end position="236"/>
    </location>
</feature>
<feature type="region of interest" description="Disordered" evidence="21">
    <location>
        <begin position="2886"/>
        <end position="2912"/>
    </location>
</feature>
<evidence type="ECO:0000256" key="15">
    <source>
        <dbReference type="ARBA" id="ARBA00022895"/>
    </source>
</evidence>
<feature type="domain" description="PI3K/PI4K catalytic" evidence="22">
    <location>
        <begin position="2597"/>
        <end position="2914"/>
    </location>
</feature>
<dbReference type="InterPro" id="IPR044107">
    <property type="entry name" value="PIKKc_ATM"/>
</dbReference>
<dbReference type="Gene3D" id="1.10.1070.11">
    <property type="entry name" value="Phosphatidylinositol 3-/4-kinase, catalytic domain"/>
    <property type="match status" value="1"/>
</dbReference>
<evidence type="ECO:0000256" key="12">
    <source>
        <dbReference type="ARBA" id="ARBA00022777"/>
    </source>
</evidence>
<evidence type="ECO:0000256" key="13">
    <source>
        <dbReference type="ARBA" id="ARBA00022840"/>
    </source>
</evidence>
<dbReference type="PROSITE" id="PS51189">
    <property type="entry name" value="FAT"/>
    <property type="match status" value="1"/>
</dbReference>
<comment type="similarity">
    <text evidence="3 20">Belongs to the PI3/PI4-kinase family. ATM subfamily.</text>
</comment>
<evidence type="ECO:0000256" key="9">
    <source>
        <dbReference type="ARBA" id="ARBA00022679"/>
    </source>
</evidence>
<comment type="function">
    <text evidence="17 20">Serine/threonine protein kinase which activates checkpoint signaling upon genotoxic stresses such as ionizing radiation (IR), ultraviolet light (UV), or DNA replication stalling, thereby acting as a DNA damage sensor. Recognizes the substrate consensus sequence [ST]-Q. Phosphorylates histone H2A to form H2AS128ph (gamma-H2A) at sites of DNA damage, involved in the regulation of DNA damage response mechanism. Required for the control of telomere length and genome stability.</text>
</comment>
<dbReference type="SUPFAM" id="SSF56112">
    <property type="entry name" value="Protein kinase-like (PK-like)"/>
    <property type="match status" value="1"/>
</dbReference>
<keyword evidence="14 20" id="KW-0156">Chromatin regulator</keyword>
<evidence type="ECO:0000313" key="25">
    <source>
        <dbReference type="EMBL" id="SPO02942.1"/>
    </source>
</evidence>
<keyword evidence="16 20" id="KW-0539">Nucleus</keyword>
<evidence type="ECO:0000313" key="26">
    <source>
        <dbReference type="Proteomes" id="UP001187682"/>
    </source>
</evidence>
<dbReference type="PANTHER" id="PTHR37079:SF4">
    <property type="entry name" value="SERINE_THREONINE-PROTEIN KINASE ATM"/>
    <property type="match status" value="1"/>
</dbReference>
<keyword evidence="8 20" id="KW-0723">Serine/threonine-protein kinase</keyword>
<dbReference type="Gene3D" id="3.30.1010.10">
    <property type="entry name" value="Phosphatidylinositol 3-kinase Catalytic Subunit, Chain A, domain 4"/>
    <property type="match status" value="1"/>
</dbReference>
<comment type="catalytic activity">
    <reaction evidence="18 20">
        <text>L-threonyl-[protein] + ATP = O-phospho-L-threonyl-[protein] + ADP + H(+)</text>
        <dbReference type="Rhea" id="RHEA:46608"/>
        <dbReference type="Rhea" id="RHEA-COMP:11060"/>
        <dbReference type="Rhea" id="RHEA-COMP:11605"/>
        <dbReference type="ChEBI" id="CHEBI:15378"/>
        <dbReference type="ChEBI" id="CHEBI:30013"/>
        <dbReference type="ChEBI" id="CHEBI:30616"/>
        <dbReference type="ChEBI" id="CHEBI:61977"/>
        <dbReference type="ChEBI" id="CHEBI:456216"/>
        <dbReference type="EC" id="2.7.11.1"/>
    </reaction>
</comment>
<dbReference type="PANTHER" id="PTHR37079">
    <property type="entry name" value="SERINE/THREONINE-PROTEIN KINASE ATM"/>
    <property type="match status" value="1"/>
</dbReference>
<comment type="catalytic activity">
    <reaction evidence="19">
        <text>L-seryl-[protein] + ATP = O-phospho-L-seryl-[protein] + ADP + H(+)</text>
        <dbReference type="Rhea" id="RHEA:17989"/>
        <dbReference type="Rhea" id="RHEA-COMP:9863"/>
        <dbReference type="Rhea" id="RHEA-COMP:11604"/>
        <dbReference type="ChEBI" id="CHEBI:15378"/>
        <dbReference type="ChEBI" id="CHEBI:29999"/>
        <dbReference type="ChEBI" id="CHEBI:30616"/>
        <dbReference type="ChEBI" id="CHEBI:83421"/>
        <dbReference type="ChEBI" id="CHEBI:456216"/>
        <dbReference type="EC" id="2.7.11.1"/>
    </reaction>
</comment>
<dbReference type="Pfam" id="PF00454">
    <property type="entry name" value="PI3_PI4_kinase"/>
    <property type="match status" value="1"/>
</dbReference>
<evidence type="ECO:0000256" key="20">
    <source>
        <dbReference type="RuleBase" id="RU365027"/>
    </source>
</evidence>
<dbReference type="EMBL" id="ONZQ02000007">
    <property type="protein sequence ID" value="SPO02942.1"/>
    <property type="molecule type" value="Genomic_DNA"/>
</dbReference>
<dbReference type="InterPro" id="IPR038980">
    <property type="entry name" value="ATM_plant"/>
</dbReference>